<organism evidence="1 2">
    <name type="scientific">Drosophila navojoa</name>
    <name type="common">Fruit fly</name>
    <dbReference type="NCBI Taxonomy" id="7232"/>
    <lineage>
        <taxon>Eukaryota</taxon>
        <taxon>Metazoa</taxon>
        <taxon>Ecdysozoa</taxon>
        <taxon>Arthropoda</taxon>
        <taxon>Hexapoda</taxon>
        <taxon>Insecta</taxon>
        <taxon>Pterygota</taxon>
        <taxon>Neoptera</taxon>
        <taxon>Endopterygota</taxon>
        <taxon>Diptera</taxon>
        <taxon>Brachycera</taxon>
        <taxon>Muscomorpha</taxon>
        <taxon>Ephydroidea</taxon>
        <taxon>Drosophilidae</taxon>
        <taxon>Drosophila</taxon>
    </lineage>
</organism>
<protein>
    <submittedName>
        <fullName evidence="1">Uncharacterized protein</fullName>
    </submittedName>
</protein>
<name>A0A484AUG5_DRONA</name>
<dbReference type="Proteomes" id="UP000295192">
    <property type="component" value="Unassembled WGS sequence"/>
</dbReference>
<sequence length="100" mass="10802">MCRKQRGIYESPLATCHLFPVATRQFPVSSAQLPLLFNVAYQRREASGFAWPEPPSFQLKNRKAAGGSSCAFVLPTAPEATATAVSMSMSISMSCALAFI</sequence>
<gene>
    <name evidence="1" type="ORF">AWZ03_013530</name>
</gene>
<evidence type="ECO:0000313" key="1">
    <source>
        <dbReference type="EMBL" id="TDG40048.1"/>
    </source>
</evidence>
<evidence type="ECO:0000313" key="2">
    <source>
        <dbReference type="Proteomes" id="UP000295192"/>
    </source>
</evidence>
<proteinExistence type="predicted"/>
<reference evidence="1 2" key="1">
    <citation type="journal article" date="2019" name="J. Hered.">
        <title>An Improved Genome Assembly for Drosophila navojoa, the Basal Species in the mojavensis Cluster.</title>
        <authorList>
            <person name="Vanderlinde T."/>
            <person name="Dupim E.G."/>
            <person name="Nazario-Yepiz N.O."/>
            <person name="Carvalho A.B."/>
        </authorList>
    </citation>
    <scope>NUCLEOTIDE SEQUENCE [LARGE SCALE GENOMIC DNA]</scope>
    <source>
        <strain evidence="1">Navoj_Jal97</strain>
        <tissue evidence="1">Whole organism</tissue>
    </source>
</reference>
<accession>A0A484AUG5</accession>
<comment type="caution">
    <text evidence="1">The sequence shown here is derived from an EMBL/GenBank/DDBJ whole genome shotgun (WGS) entry which is preliminary data.</text>
</comment>
<keyword evidence="2" id="KW-1185">Reference proteome</keyword>
<dbReference type="AlphaFoldDB" id="A0A484AUG5"/>
<dbReference type="EMBL" id="LSRL02000697">
    <property type="protein sequence ID" value="TDG40048.1"/>
    <property type="molecule type" value="Genomic_DNA"/>
</dbReference>